<accession>A0A7W3FPM5</accession>
<dbReference type="RefSeq" id="WP_182341040.1">
    <property type="nucleotide sequence ID" value="NZ_JACGXS010000012.1"/>
</dbReference>
<gene>
    <name evidence="13" type="ORF">H4O11_16710</name>
</gene>
<evidence type="ECO:0000256" key="9">
    <source>
        <dbReference type="ARBA" id="ARBA00023136"/>
    </source>
</evidence>
<keyword evidence="5" id="KW-0997">Cell inner membrane</keyword>
<evidence type="ECO:0000256" key="3">
    <source>
        <dbReference type="ARBA" id="ARBA00022448"/>
    </source>
</evidence>
<reference evidence="13 14" key="1">
    <citation type="submission" date="2020-08" db="EMBL/GenBank/DDBJ databases">
        <title>Stenotrophomonas tumulicola JCM 30961.</title>
        <authorList>
            <person name="Deng Y."/>
        </authorList>
    </citation>
    <scope>NUCLEOTIDE SEQUENCE [LARGE SCALE GENOMIC DNA]</scope>
    <source>
        <strain evidence="13 14">JCM 30961</strain>
    </source>
</reference>
<evidence type="ECO:0000256" key="5">
    <source>
        <dbReference type="ARBA" id="ARBA00022519"/>
    </source>
</evidence>
<dbReference type="Proteomes" id="UP000547058">
    <property type="component" value="Unassembled WGS sequence"/>
</dbReference>
<dbReference type="Pfam" id="PF03544">
    <property type="entry name" value="TonB_C"/>
    <property type="match status" value="1"/>
</dbReference>
<comment type="caution">
    <text evidence="13">The sequence shown here is derived from an EMBL/GenBank/DDBJ whole genome shotgun (WGS) entry which is preliminary data.</text>
</comment>
<evidence type="ECO:0000256" key="7">
    <source>
        <dbReference type="ARBA" id="ARBA00022927"/>
    </source>
</evidence>
<keyword evidence="4" id="KW-1003">Cell membrane</keyword>
<keyword evidence="9 11" id="KW-0472">Membrane</keyword>
<comment type="similarity">
    <text evidence="2">Belongs to the TonB family.</text>
</comment>
<feature type="region of interest" description="Disordered" evidence="10">
    <location>
        <begin position="57"/>
        <end position="138"/>
    </location>
</feature>
<dbReference type="InterPro" id="IPR051045">
    <property type="entry name" value="TonB-dependent_transducer"/>
</dbReference>
<evidence type="ECO:0000259" key="12">
    <source>
        <dbReference type="PROSITE" id="PS52015"/>
    </source>
</evidence>
<comment type="subcellular location">
    <subcellularLocation>
        <location evidence="1">Cell inner membrane</location>
        <topology evidence="1">Single-pass membrane protein</topology>
        <orientation evidence="1">Periplasmic side</orientation>
    </subcellularLocation>
</comment>
<dbReference type="Gene3D" id="3.30.1150.10">
    <property type="match status" value="1"/>
</dbReference>
<dbReference type="EMBL" id="JACGXS010000012">
    <property type="protein sequence ID" value="MBA8683443.1"/>
    <property type="molecule type" value="Genomic_DNA"/>
</dbReference>
<protein>
    <submittedName>
        <fullName evidence="13">Energy transducer TonB</fullName>
    </submittedName>
</protein>
<evidence type="ECO:0000256" key="11">
    <source>
        <dbReference type="SAM" id="Phobius"/>
    </source>
</evidence>
<keyword evidence="6 11" id="KW-0812">Transmembrane</keyword>
<evidence type="ECO:0000256" key="10">
    <source>
        <dbReference type="SAM" id="MobiDB-lite"/>
    </source>
</evidence>
<feature type="compositionally biased region" description="Pro residues" evidence="10">
    <location>
        <begin position="57"/>
        <end position="70"/>
    </location>
</feature>
<dbReference type="PANTHER" id="PTHR33446:SF2">
    <property type="entry name" value="PROTEIN TONB"/>
    <property type="match status" value="1"/>
</dbReference>
<organism evidence="13 14">
    <name type="scientific">Stenotrophomonas tumulicola</name>
    <dbReference type="NCBI Taxonomy" id="1685415"/>
    <lineage>
        <taxon>Bacteria</taxon>
        <taxon>Pseudomonadati</taxon>
        <taxon>Pseudomonadota</taxon>
        <taxon>Gammaproteobacteria</taxon>
        <taxon>Lysobacterales</taxon>
        <taxon>Lysobacteraceae</taxon>
        <taxon>Stenotrophomonas</taxon>
    </lineage>
</organism>
<dbReference type="GO" id="GO:0098797">
    <property type="term" value="C:plasma membrane protein complex"/>
    <property type="evidence" value="ECO:0007669"/>
    <property type="project" value="TreeGrafter"/>
</dbReference>
<evidence type="ECO:0000313" key="13">
    <source>
        <dbReference type="EMBL" id="MBA8683443.1"/>
    </source>
</evidence>
<evidence type="ECO:0000256" key="6">
    <source>
        <dbReference type="ARBA" id="ARBA00022692"/>
    </source>
</evidence>
<evidence type="ECO:0000313" key="14">
    <source>
        <dbReference type="Proteomes" id="UP000547058"/>
    </source>
</evidence>
<evidence type="ECO:0000256" key="4">
    <source>
        <dbReference type="ARBA" id="ARBA00022475"/>
    </source>
</evidence>
<feature type="domain" description="TonB C-terminal" evidence="12">
    <location>
        <begin position="149"/>
        <end position="242"/>
    </location>
</feature>
<name>A0A7W3FPM5_9GAMM</name>
<dbReference type="InterPro" id="IPR037682">
    <property type="entry name" value="TonB_C"/>
</dbReference>
<evidence type="ECO:0000256" key="8">
    <source>
        <dbReference type="ARBA" id="ARBA00022989"/>
    </source>
</evidence>
<dbReference type="AlphaFoldDB" id="A0A7W3FPM5"/>
<dbReference type="SUPFAM" id="SSF74653">
    <property type="entry name" value="TolA/TonB C-terminal domain"/>
    <property type="match status" value="1"/>
</dbReference>
<dbReference type="GO" id="GO:0015031">
    <property type="term" value="P:protein transport"/>
    <property type="evidence" value="ECO:0007669"/>
    <property type="project" value="UniProtKB-KW"/>
</dbReference>
<feature type="transmembrane region" description="Helical" evidence="11">
    <location>
        <begin position="12"/>
        <end position="32"/>
    </location>
</feature>
<keyword evidence="7" id="KW-0653">Protein transport</keyword>
<keyword evidence="8 11" id="KW-1133">Transmembrane helix</keyword>
<dbReference type="PANTHER" id="PTHR33446">
    <property type="entry name" value="PROTEIN TONB-RELATED"/>
    <property type="match status" value="1"/>
</dbReference>
<proteinExistence type="inferred from homology"/>
<dbReference type="GO" id="GO:0031992">
    <property type="term" value="F:energy transducer activity"/>
    <property type="evidence" value="ECO:0007669"/>
    <property type="project" value="TreeGrafter"/>
</dbReference>
<keyword evidence="14" id="KW-1185">Reference proteome</keyword>
<dbReference type="GO" id="GO:0055085">
    <property type="term" value="P:transmembrane transport"/>
    <property type="evidence" value="ECO:0007669"/>
    <property type="project" value="InterPro"/>
</dbReference>
<evidence type="ECO:0000256" key="2">
    <source>
        <dbReference type="ARBA" id="ARBA00006555"/>
    </source>
</evidence>
<keyword evidence="3" id="KW-0813">Transport</keyword>
<sequence length="242" mass="26533">MSSNRCGLLRWSTSLAIVLGVHAAGIALALWWNAHAPDVPTELPPEALMVELAARPEAPPAPPRELPPGPLQREQHRPQPRPVAKIDLPPDDAEEADATLRRDEQREDEPTDQHDVAQSSAPPDVQADASQRHAAAQTVSGVRGDAVVSWQGLLLGHLQQYRRYPRQAERLRQQGVAYVRFAVDRQGNASNVRIGRSSGHLLLDEETLATVQRGSPLPAPPDDVPGNPVEVMVPVEFFLHRQ</sequence>
<evidence type="ECO:0000256" key="1">
    <source>
        <dbReference type="ARBA" id="ARBA00004383"/>
    </source>
</evidence>
<dbReference type="PROSITE" id="PS52015">
    <property type="entry name" value="TONB_CTD"/>
    <property type="match status" value="1"/>
</dbReference>
<dbReference type="InterPro" id="IPR006260">
    <property type="entry name" value="TonB/TolA_C"/>
</dbReference>
<dbReference type="NCBIfam" id="TIGR01352">
    <property type="entry name" value="tonB_Cterm"/>
    <property type="match status" value="1"/>
</dbReference>